<name>T1KXF6_TETUR</name>
<evidence type="ECO:0000313" key="2">
    <source>
        <dbReference type="Proteomes" id="UP000015104"/>
    </source>
</evidence>
<reference evidence="2" key="1">
    <citation type="submission" date="2011-08" db="EMBL/GenBank/DDBJ databases">
        <authorList>
            <person name="Rombauts S."/>
        </authorList>
    </citation>
    <scope>NUCLEOTIDE SEQUENCE</scope>
    <source>
        <strain evidence="2">London</strain>
    </source>
</reference>
<dbReference type="EMBL" id="CAEY01000693">
    <property type="status" value="NOT_ANNOTATED_CDS"/>
    <property type="molecule type" value="Genomic_DNA"/>
</dbReference>
<accession>T1KXF6</accession>
<dbReference type="EnsemblMetazoa" id="tetur269g00010.1">
    <property type="protein sequence ID" value="tetur269g00010.1"/>
    <property type="gene ID" value="tetur269g00010"/>
</dbReference>
<reference evidence="1" key="2">
    <citation type="submission" date="2015-06" db="UniProtKB">
        <authorList>
            <consortium name="EnsemblMetazoa"/>
        </authorList>
    </citation>
    <scope>IDENTIFICATION</scope>
</reference>
<proteinExistence type="predicted"/>
<sequence>MYLHQRDYFSQPPISFNQSAQAASGDHQVEKFLRHGFTYYKSKKYLVYVTKWKPNAGLGPDGEIKVCFSVVCPWFTQVSSWSDRRPTAVWMRPRDGFSVNLRADRPRKWRQSED</sequence>
<dbReference type="HOGENOM" id="CLU_2124207_0_0_1"/>
<organism evidence="1 2">
    <name type="scientific">Tetranychus urticae</name>
    <name type="common">Two-spotted spider mite</name>
    <dbReference type="NCBI Taxonomy" id="32264"/>
    <lineage>
        <taxon>Eukaryota</taxon>
        <taxon>Metazoa</taxon>
        <taxon>Ecdysozoa</taxon>
        <taxon>Arthropoda</taxon>
        <taxon>Chelicerata</taxon>
        <taxon>Arachnida</taxon>
        <taxon>Acari</taxon>
        <taxon>Acariformes</taxon>
        <taxon>Trombidiformes</taxon>
        <taxon>Prostigmata</taxon>
        <taxon>Eleutherengona</taxon>
        <taxon>Raphignathae</taxon>
        <taxon>Tetranychoidea</taxon>
        <taxon>Tetranychidae</taxon>
        <taxon>Tetranychus</taxon>
    </lineage>
</organism>
<dbReference type="AlphaFoldDB" id="T1KXF6"/>
<evidence type="ECO:0000313" key="1">
    <source>
        <dbReference type="EnsemblMetazoa" id="tetur269g00010.1"/>
    </source>
</evidence>
<protein>
    <submittedName>
        <fullName evidence="1">Uncharacterized protein</fullName>
    </submittedName>
</protein>
<keyword evidence="2" id="KW-1185">Reference proteome</keyword>
<dbReference type="Proteomes" id="UP000015104">
    <property type="component" value="Unassembled WGS sequence"/>
</dbReference>